<accession>B0DB68</accession>
<evidence type="ECO:0000256" key="1">
    <source>
        <dbReference type="SAM" id="MobiDB-lite"/>
    </source>
</evidence>
<dbReference type="InParanoid" id="B0DB68"/>
<keyword evidence="3" id="KW-1185">Reference proteome</keyword>
<reference evidence="2 3" key="1">
    <citation type="journal article" date="2008" name="Nature">
        <title>The genome of Laccaria bicolor provides insights into mycorrhizal symbiosis.</title>
        <authorList>
            <person name="Martin F."/>
            <person name="Aerts A."/>
            <person name="Ahren D."/>
            <person name="Brun A."/>
            <person name="Danchin E.G.J."/>
            <person name="Duchaussoy F."/>
            <person name="Gibon J."/>
            <person name="Kohler A."/>
            <person name="Lindquist E."/>
            <person name="Pereda V."/>
            <person name="Salamov A."/>
            <person name="Shapiro H.J."/>
            <person name="Wuyts J."/>
            <person name="Blaudez D."/>
            <person name="Buee M."/>
            <person name="Brokstein P."/>
            <person name="Canbaeck B."/>
            <person name="Cohen D."/>
            <person name="Courty P.E."/>
            <person name="Coutinho P.M."/>
            <person name="Delaruelle C."/>
            <person name="Detter J.C."/>
            <person name="Deveau A."/>
            <person name="DiFazio S."/>
            <person name="Duplessis S."/>
            <person name="Fraissinet-Tachet L."/>
            <person name="Lucic E."/>
            <person name="Frey-Klett P."/>
            <person name="Fourrey C."/>
            <person name="Feussner I."/>
            <person name="Gay G."/>
            <person name="Grimwood J."/>
            <person name="Hoegger P.J."/>
            <person name="Jain P."/>
            <person name="Kilaru S."/>
            <person name="Labbe J."/>
            <person name="Lin Y.C."/>
            <person name="Legue V."/>
            <person name="Le Tacon F."/>
            <person name="Marmeisse R."/>
            <person name="Melayah D."/>
            <person name="Montanini B."/>
            <person name="Muratet M."/>
            <person name="Nehls U."/>
            <person name="Niculita-Hirzel H."/>
            <person name="Oudot-Le Secq M.P."/>
            <person name="Peter M."/>
            <person name="Quesneville H."/>
            <person name="Rajashekar B."/>
            <person name="Reich M."/>
            <person name="Rouhier N."/>
            <person name="Schmutz J."/>
            <person name="Yin T."/>
            <person name="Chalot M."/>
            <person name="Henrissat B."/>
            <person name="Kuees U."/>
            <person name="Lucas S."/>
            <person name="Van de Peer Y."/>
            <person name="Podila G.K."/>
            <person name="Polle A."/>
            <person name="Pukkila P.J."/>
            <person name="Richardson P.M."/>
            <person name="Rouze P."/>
            <person name="Sanders I.R."/>
            <person name="Stajich J.E."/>
            <person name="Tunlid A."/>
            <person name="Tuskan G."/>
            <person name="Grigoriev I.V."/>
        </authorList>
    </citation>
    <scope>NUCLEOTIDE SEQUENCE [LARGE SCALE GENOMIC DNA]</scope>
    <source>
        <strain evidence="3">S238N-H82 / ATCC MYA-4686</strain>
    </source>
</reference>
<dbReference type="SUPFAM" id="SSF56112">
    <property type="entry name" value="Protein kinase-like (PK-like)"/>
    <property type="match status" value="1"/>
</dbReference>
<dbReference type="GeneID" id="6077015"/>
<dbReference type="EMBL" id="DS547102">
    <property type="protein sequence ID" value="EDR08338.1"/>
    <property type="molecule type" value="Genomic_DNA"/>
</dbReference>
<proteinExistence type="predicted"/>
<protein>
    <submittedName>
        <fullName evidence="2">Predicted protein</fullName>
    </submittedName>
</protein>
<dbReference type="HOGENOM" id="CLU_2360082_0_0_1"/>
<feature type="compositionally biased region" description="Acidic residues" evidence="1">
    <location>
        <begin position="80"/>
        <end position="96"/>
    </location>
</feature>
<feature type="region of interest" description="Disordered" evidence="1">
    <location>
        <begin position="72"/>
        <end position="96"/>
    </location>
</feature>
<dbReference type="Proteomes" id="UP000001194">
    <property type="component" value="Unassembled WGS sequence"/>
</dbReference>
<evidence type="ECO:0000313" key="2">
    <source>
        <dbReference type="EMBL" id="EDR08338.1"/>
    </source>
</evidence>
<dbReference type="KEGG" id="lbc:LACBIDRAFT_297910"/>
<dbReference type="OrthoDB" id="3058905at2759"/>
<dbReference type="RefSeq" id="XP_001881408.1">
    <property type="nucleotide sequence ID" value="XM_001881373.1"/>
</dbReference>
<dbReference type="Gene3D" id="1.10.510.10">
    <property type="entry name" value="Transferase(Phosphotransferase) domain 1"/>
    <property type="match status" value="1"/>
</dbReference>
<name>B0DB68_LACBS</name>
<organism evidence="3">
    <name type="scientific">Laccaria bicolor (strain S238N-H82 / ATCC MYA-4686)</name>
    <name type="common">Bicoloured deceiver</name>
    <name type="synonym">Laccaria laccata var. bicolor</name>
    <dbReference type="NCBI Taxonomy" id="486041"/>
    <lineage>
        <taxon>Eukaryota</taxon>
        <taxon>Fungi</taxon>
        <taxon>Dikarya</taxon>
        <taxon>Basidiomycota</taxon>
        <taxon>Agaricomycotina</taxon>
        <taxon>Agaricomycetes</taxon>
        <taxon>Agaricomycetidae</taxon>
        <taxon>Agaricales</taxon>
        <taxon>Agaricineae</taxon>
        <taxon>Hydnangiaceae</taxon>
        <taxon>Laccaria</taxon>
    </lineage>
</organism>
<dbReference type="InterPro" id="IPR011009">
    <property type="entry name" value="Kinase-like_dom_sf"/>
</dbReference>
<evidence type="ECO:0000313" key="3">
    <source>
        <dbReference type="Proteomes" id="UP000001194"/>
    </source>
</evidence>
<sequence>MEGGPLMLILPFGGVSLFDRGVEQPGNRVTVSESERIHDGGVRHRDIRTPNMLVNGPDVYFIDFDQALLRSPSEGRGEEMADLEDLTGAEPEDSRS</sequence>
<gene>
    <name evidence="2" type="ORF">LACBIDRAFT_297910</name>
</gene>
<dbReference type="AlphaFoldDB" id="B0DB68"/>